<reference evidence="4" key="1">
    <citation type="journal article" date="2021" name="PeerJ">
        <title>Extensive microbial diversity within the chicken gut microbiome revealed by metagenomics and culture.</title>
        <authorList>
            <person name="Gilroy R."/>
            <person name="Ravi A."/>
            <person name="Getino M."/>
            <person name="Pursley I."/>
            <person name="Horton D.L."/>
            <person name="Alikhan N.F."/>
            <person name="Baker D."/>
            <person name="Gharbi K."/>
            <person name="Hall N."/>
            <person name="Watson M."/>
            <person name="Adriaenssens E.M."/>
            <person name="Foster-Nyarko E."/>
            <person name="Jarju S."/>
            <person name="Secka A."/>
            <person name="Antonio M."/>
            <person name="Oren A."/>
            <person name="Chaudhuri R.R."/>
            <person name="La Ragione R."/>
            <person name="Hildebrand F."/>
            <person name="Pallen M.J."/>
        </authorList>
    </citation>
    <scope>NUCLEOTIDE SEQUENCE</scope>
    <source>
        <strain evidence="4">ChiBcec15-1070</strain>
    </source>
</reference>
<dbReference type="Proteomes" id="UP000823926">
    <property type="component" value="Unassembled WGS sequence"/>
</dbReference>
<feature type="region of interest" description="Disordered" evidence="2">
    <location>
        <begin position="144"/>
        <end position="182"/>
    </location>
</feature>
<evidence type="ECO:0000256" key="1">
    <source>
        <dbReference type="ARBA" id="ARBA00023125"/>
    </source>
</evidence>
<comment type="caution">
    <text evidence="4">The sequence shown here is derived from an EMBL/GenBank/DDBJ whole genome shotgun (WGS) entry which is preliminary data.</text>
</comment>
<keyword evidence="1" id="KW-0238">DNA-binding</keyword>
<sequence>MTDEKKHSRKMFFSMGEVSEMFDVNPSLIRFWEKRFDVLKPHKNAKGNRLFTPEDVENLKLIYHLVKEKGMTLSGAEKYIKDNKHVLRRDVQILDYLGRIRATLLEIKSELGSESSDTEIVVGNEALAEAVNASLGEAVSVEAELDRQQEEAEAQAAKEETAAAPQPEGGKPRYIEPTLFDL</sequence>
<dbReference type="SMART" id="SM00422">
    <property type="entry name" value="HTH_MERR"/>
    <property type="match status" value="1"/>
</dbReference>
<dbReference type="SUPFAM" id="SSF46955">
    <property type="entry name" value="Putative DNA-binding domain"/>
    <property type="match status" value="1"/>
</dbReference>
<dbReference type="PANTHER" id="PTHR30204:SF15">
    <property type="entry name" value="BLL5018 PROTEIN"/>
    <property type="match status" value="1"/>
</dbReference>
<dbReference type="InterPro" id="IPR000551">
    <property type="entry name" value="MerR-type_HTH_dom"/>
</dbReference>
<dbReference type="Gene3D" id="1.10.1660.10">
    <property type="match status" value="1"/>
</dbReference>
<organism evidence="4 5">
    <name type="scientific">Candidatus Rikenella faecigallinarum</name>
    <dbReference type="NCBI Taxonomy" id="2838745"/>
    <lineage>
        <taxon>Bacteria</taxon>
        <taxon>Pseudomonadati</taxon>
        <taxon>Bacteroidota</taxon>
        <taxon>Bacteroidia</taxon>
        <taxon>Bacteroidales</taxon>
        <taxon>Rikenellaceae</taxon>
        <taxon>Rikenella</taxon>
    </lineage>
</organism>
<dbReference type="PANTHER" id="PTHR30204">
    <property type="entry name" value="REDOX-CYCLING DRUG-SENSING TRANSCRIPTIONAL ACTIVATOR SOXR"/>
    <property type="match status" value="1"/>
</dbReference>
<reference evidence="4" key="2">
    <citation type="submission" date="2021-04" db="EMBL/GenBank/DDBJ databases">
        <authorList>
            <person name="Gilroy R."/>
        </authorList>
    </citation>
    <scope>NUCLEOTIDE SEQUENCE</scope>
    <source>
        <strain evidence="4">ChiBcec15-1070</strain>
    </source>
</reference>
<dbReference type="EMBL" id="DXHL01000008">
    <property type="protein sequence ID" value="HIW10255.1"/>
    <property type="molecule type" value="Genomic_DNA"/>
</dbReference>
<dbReference type="GO" id="GO:0003700">
    <property type="term" value="F:DNA-binding transcription factor activity"/>
    <property type="evidence" value="ECO:0007669"/>
    <property type="project" value="InterPro"/>
</dbReference>
<gene>
    <name evidence="4" type="ORF">H9888_02020</name>
</gene>
<evidence type="ECO:0000313" key="5">
    <source>
        <dbReference type="Proteomes" id="UP000823926"/>
    </source>
</evidence>
<feature type="domain" description="HTH merR-type" evidence="3">
    <location>
        <begin position="12"/>
        <end position="82"/>
    </location>
</feature>
<dbReference type="InterPro" id="IPR047057">
    <property type="entry name" value="MerR_fam"/>
</dbReference>
<evidence type="ECO:0000259" key="3">
    <source>
        <dbReference type="PROSITE" id="PS50937"/>
    </source>
</evidence>
<protein>
    <submittedName>
        <fullName evidence="4">MerR family transcriptional regulator</fullName>
    </submittedName>
</protein>
<accession>A0A9D1QBD3</accession>
<dbReference type="GO" id="GO:0003677">
    <property type="term" value="F:DNA binding"/>
    <property type="evidence" value="ECO:0007669"/>
    <property type="project" value="UniProtKB-KW"/>
</dbReference>
<dbReference type="PROSITE" id="PS50937">
    <property type="entry name" value="HTH_MERR_2"/>
    <property type="match status" value="1"/>
</dbReference>
<proteinExistence type="predicted"/>
<dbReference type="InterPro" id="IPR009061">
    <property type="entry name" value="DNA-bd_dom_put_sf"/>
</dbReference>
<dbReference type="Pfam" id="PF13411">
    <property type="entry name" value="MerR_1"/>
    <property type="match status" value="1"/>
</dbReference>
<dbReference type="AlphaFoldDB" id="A0A9D1QBD3"/>
<name>A0A9D1QBD3_9BACT</name>
<dbReference type="CDD" id="cd04765">
    <property type="entry name" value="HTH_MlrA-like_sg2"/>
    <property type="match status" value="1"/>
</dbReference>
<evidence type="ECO:0000256" key="2">
    <source>
        <dbReference type="SAM" id="MobiDB-lite"/>
    </source>
</evidence>
<evidence type="ECO:0000313" key="4">
    <source>
        <dbReference type="EMBL" id="HIW10255.1"/>
    </source>
</evidence>
<feature type="compositionally biased region" description="Basic and acidic residues" evidence="2">
    <location>
        <begin position="144"/>
        <end position="161"/>
    </location>
</feature>